<comment type="similarity">
    <text evidence="2">Belongs to the short-chain dehydrogenases/reductases (SDR) family.</text>
</comment>
<dbReference type="PRINTS" id="PR00080">
    <property type="entry name" value="SDRFAMILY"/>
</dbReference>
<evidence type="ECO:0000313" key="3">
    <source>
        <dbReference type="EMBL" id="KAG8223906.1"/>
    </source>
</evidence>
<dbReference type="PANTHER" id="PTHR43157">
    <property type="entry name" value="PHOSPHATIDYLINOSITOL-GLYCAN BIOSYNTHESIS CLASS F PROTEIN-RELATED"/>
    <property type="match status" value="1"/>
</dbReference>
<evidence type="ECO:0000313" key="4">
    <source>
        <dbReference type="Proteomes" id="UP000792457"/>
    </source>
</evidence>
<dbReference type="Pfam" id="PF00106">
    <property type="entry name" value="adh_short"/>
    <property type="match status" value="2"/>
</dbReference>
<keyword evidence="4" id="KW-1185">Reference proteome</keyword>
<proteinExistence type="inferred from homology"/>
<dbReference type="PANTHER" id="PTHR43157:SF73">
    <property type="entry name" value="WW DOMAIN-CONTAINING OXIDOREDUCTASE-LIKE PROTEIN"/>
    <property type="match status" value="1"/>
</dbReference>
<organism evidence="3 4">
    <name type="scientific">Ladona fulva</name>
    <name type="common">Scarce chaser dragonfly</name>
    <name type="synonym">Libellula fulva</name>
    <dbReference type="NCBI Taxonomy" id="123851"/>
    <lineage>
        <taxon>Eukaryota</taxon>
        <taxon>Metazoa</taxon>
        <taxon>Ecdysozoa</taxon>
        <taxon>Arthropoda</taxon>
        <taxon>Hexapoda</taxon>
        <taxon>Insecta</taxon>
        <taxon>Pterygota</taxon>
        <taxon>Palaeoptera</taxon>
        <taxon>Odonata</taxon>
        <taxon>Epiprocta</taxon>
        <taxon>Anisoptera</taxon>
        <taxon>Libelluloidea</taxon>
        <taxon>Libellulidae</taxon>
        <taxon>Ladona</taxon>
    </lineage>
</organism>
<gene>
    <name evidence="3" type="ORF">J437_LFUL001986</name>
</gene>
<dbReference type="OrthoDB" id="191139at2759"/>
<evidence type="ECO:0000256" key="2">
    <source>
        <dbReference type="RuleBase" id="RU000363"/>
    </source>
</evidence>
<dbReference type="AlphaFoldDB" id="A0A8K0JWE7"/>
<evidence type="ECO:0000256" key="1">
    <source>
        <dbReference type="ARBA" id="ARBA00023002"/>
    </source>
</evidence>
<dbReference type="EMBL" id="KZ308179">
    <property type="protein sequence ID" value="KAG8223906.1"/>
    <property type="molecule type" value="Genomic_DNA"/>
</dbReference>
<name>A0A8K0JWE7_LADFU</name>
<sequence length="337" mass="37344">MGGRLSSWWFGECRSKARLDGKLAIITGCNTGIGKETAKDFVKRGCRVIMACRDLEKANAAAKEVMEAAKEIDGNGMKPEIVENTPVVEKPKVEVYHLDLTSLDSVRQFAQKILATESEINLLINNAGEEGIMACPQGKTKDGHELQLGVNHLGHFLLTCLLINRICASREPRIVNVSSMAHKWGDFNFDDINYEKTPYSATMAYSRSKLANILFTKELAKRLQGTGVRTYALHPGVVATELGRHLDSTLLPGMSWIFRNVGKVVAKSPVQGSQTTIYCAVDEKTANETGLYYSDCRVKTPSAKAKDPALASRLWEESLKWVELKEDPTLNLPQKER</sequence>
<dbReference type="InterPro" id="IPR036291">
    <property type="entry name" value="NAD(P)-bd_dom_sf"/>
</dbReference>
<dbReference type="Gene3D" id="3.40.50.720">
    <property type="entry name" value="NAD(P)-binding Rossmann-like Domain"/>
    <property type="match status" value="1"/>
</dbReference>
<reference evidence="3" key="1">
    <citation type="submission" date="2013-04" db="EMBL/GenBank/DDBJ databases">
        <authorList>
            <person name="Qu J."/>
            <person name="Murali S.C."/>
            <person name="Bandaranaike D."/>
            <person name="Bellair M."/>
            <person name="Blankenburg K."/>
            <person name="Chao H."/>
            <person name="Dinh H."/>
            <person name="Doddapaneni H."/>
            <person name="Downs B."/>
            <person name="Dugan-Rocha S."/>
            <person name="Elkadiri S."/>
            <person name="Gnanaolivu R.D."/>
            <person name="Hernandez B."/>
            <person name="Javaid M."/>
            <person name="Jayaseelan J.C."/>
            <person name="Lee S."/>
            <person name="Li M."/>
            <person name="Ming W."/>
            <person name="Munidasa M."/>
            <person name="Muniz J."/>
            <person name="Nguyen L."/>
            <person name="Ongeri F."/>
            <person name="Osuji N."/>
            <person name="Pu L.-L."/>
            <person name="Puazo M."/>
            <person name="Qu C."/>
            <person name="Quiroz J."/>
            <person name="Raj R."/>
            <person name="Weissenberger G."/>
            <person name="Xin Y."/>
            <person name="Zou X."/>
            <person name="Han Y."/>
            <person name="Richards S."/>
            <person name="Worley K."/>
            <person name="Muzny D."/>
            <person name="Gibbs R."/>
        </authorList>
    </citation>
    <scope>NUCLEOTIDE SEQUENCE</scope>
    <source>
        <strain evidence="3">Sampled in the wild</strain>
    </source>
</reference>
<dbReference type="InterPro" id="IPR002347">
    <property type="entry name" value="SDR_fam"/>
</dbReference>
<dbReference type="PRINTS" id="PR00081">
    <property type="entry name" value="GDHRDH"/>
</dbReference>
<evidence type="ECO:0008006" key="5">
    <source>
        <dbReference type="Google" id="ProtNLM"/>
    </source>
</evidence>
<dbReference type="Proteomes" id="UP000792457">
    <property type="component" value="Unassembled WGS sequence"/>
</dbReference>
<protein>
    <recommendedName>
        <fullName evidence="5">Retinol dehydrogenase 12</fullName>
    </recommendedName>
</protein>
<comment type="caution">
    <text evidence="3">The sequence shown here is derived from an EMBL/GenBank/DDBJ whole genome shotgun (WGS) entry which is preliminary data.</text>
</comment>
<accession>A0A8K0JWE7</accession>
<dbReference type="GO" id="GO:0016491">
    <property type="term" value="F:oxidoreductase activity"/>
    <property type="evidence" value="ECO:0007669"/>
    <property type="project" value="UniProtKB-KW"/>
</dbReference>
<keyword evidence="1" id="KW-0560">Oxidoreductase</keyword>
<dbReference type="SUPFAM" id="SSF51735">
    <property type="entry name" value="NAD(P)-binding Rossmann-fold domains"/>
    <property type="match status" value="1"/>
</dbReference>
<reference evidence="3" key="2">
    <citation type="submission" date="2017-10" db="EMBL/GenBank/DDBJ databases">
        <title>Ladona fulva Genome sequencing and assembly.</title>
        <authorList>
            <person name="Murali S."/>
            <person name="Richards S."/>
            <person name="Bandaranaike D."/>
            <person name="Bellair M."/>
            <person name="Blankenburg K."/>
            <person name="Chao H."/>
            <person name="Dinh H."/>
            <person name="Doddapaneni H."/>
            <person name="Dugan-Rocha S."/>
            <person name="Elkadiri S."/>
            <person name="Gnanaolivu R."/>
            <person name="Hernandez B."/>
            <person name="Skinner E."/>
            <person name="Javaid M."/>
            <person name="Lee S."/>
            <person name="Li M."/>
            <person name="Ming W."/>
            <person name="Munidasa M."/>
            <person name="Muniz J."/>
            <person name="Nguyen L."/>
            <person name="Hughes D."/>
            <person name="Osuji N."/>
            <person name="Pu L.-L."/>
            <person name="Puazo M."/>
            <person name="Qu C."/>
            <person name="Quiroz J."/>
            <person name="Raj R."/>
            <person name="Weissenberger G."/>
            <person name="Xin Y."/>
            <person name="Zou X."/>
            <person name="Han Y."/>
            <person name="Worley K."/>
            <person name="Muzny D."/>
            <person name="Gibbs R."/>
        </authorList>
    </citation>
    <scope>NUCLEOTIDE SEQUENCE</scope>
    <source>
        <strain evidence="3">Sampled in the wild</strain>
    </source>
</reference>